<dbReference type="EMBL" id="JAQPZS010000005">
    <property type="protein sequence ID" value="MEJ6495978.1"/>
    <property type="molecule type" value="Genomic_DNA"/>
</dbReference>
<dbReference type="EMBL" id="LJTC01000015">
    <property type="protein sequence ID" value="KPM80758.1"/>
    <property type="molecule type" value="Genomic_DNA"/>
</dbReference>
<evidence type="ECO:0000313" key="2">
    <source>
        <dbReference type="EMBL" id="KPM80758.1"/>
    </source>
</evidence>
<dbReference type="NCBIfam" id="NF040519">
    <property type="entry name" value="Sbal_3080_fam"/>
    <property type="match status" value="1"/>
</dbReference>
<dbReference type="AlphaFoldDB" id="A0A0P7E4S9"/>
<accession>A0A0P7E4S9</accession>
<evidence type="ECO:0000313" key="3">
    <source>
        <dbReference type="EMBL" id="MEJ6495978.1"/>
    </source>
</evidence>
<evidence type="ECO:0000256" key="1">
    <source>
        <dbReference type="SAM" id="SignalP"/>
    </source>
</evidence>
<dbReference type="Proteomes" id="UP001377972">
    <property type="component" value="Unassembled WGS sequence"/>
</dbReference>
<dbReference type="PROSITE" id="PS51257">
    <property type="entry name" value="PROKAR_LIPOPROTEIN"/>
    <property type="match status" value="1"/>
</dbReference>
<feature type="signal peptide" evidence="1">
    <location>
        <begin position="1"/>
        <end position="22"/>
    </location>
</feature>
<comment type="caution">
    <text evidence="2">The sequence shown here is derived from an EMBL/GenBank/DDBJ whole genome shotgun (WGS) entry which is preliminary data.</text>
</comment>
<reference evidence="2 4" key="1">
    <citation type="submission" date="2015-09" db="EMBL/GenBank/DDBJ databases">
        <title>Draft Genome Sequence of Pseudoalteromonas lipolytica UCD-48B.</title>
        <authorList>
            <person name="Krusor M."/>
            <person name="Coil D.A."/>
            <person name="Lang J.M."/>
            <person name="Eisen J.A."/>
            <person name="Alexiev A."/>
        </authorList>
    </citation>
    <scope>NUCLEOTIDE SEQUENCE [LARGE SCALE GENOMIC DNA]</scope>
    <source>
        <strain evidence="2 4">UCD-48B</strain>
    </source>
</reference>
<dbReference type="RefSeq" id="WP_054554535.1">
    <property type="nucleotide sequence ID" value="NZ_JAQPZS010000005.1"/>
</dbReference>
<dbReference type="Proteomes" id="UP000050378">
    <property type="component" value="Unassembled WGS sequence"/>
</dbReference>
<evidence type="ECO:0000313" key="4">
    <source>
        <dbReference type="Proteomes" id="UP000050378"/>
    </source>
</evidence>
<gene>
    <name evidence="2" type="ORF">AOG27_18815</name>
    <name evidence="3" type="ORF">PQI24_08030</name>
</gene>
<feature type="chain" id="PRO_5006138273" evidence="1">
    <location>
        <begin position="23"/>
        <end position="168"/>
    </location>
</feature>
<proteinExistence type="predicted"/>
<keyword evidence="5" id="KW-1185">Reference proteome</keyword>
<dbReference type="PATRIC" id="fig|570156.3.peg.1688"/>
<reference evidence="3 5" key="2">
    <citation type="submission" date="2023-01" db="EMBL/GenBank/DDBJ databases">
        <title>Trichodesmium-associated heterotrophic epibiont bacteria.</title>
        <authorList>
            <person name="Cleveland C.S."/>
            <person name="Webb E.A."/>
        </authorList>
    </citation>
    <scope>NUCLEOTIDE SEQUENCE [LARGE SCALE GENOMIC DNA]</scope>
    <source>
        <strain evidence="3 5">USCH2</strain>
    </source>
</reference>
<name>A0A0P7E4S9_9GAMM</name>
<protein>
    <submittedName>
        <fullName evidence="3">Sbal_3080 family lipoprotein</fullName>
    </submittedName>
</protein>
<evidence type="ECO:0000313" key="5">
    <source>
        <dbReference type="Proteomes" id="UP001377972"/>
    </source>
</evidence>
<sequence>MKYLKMSAVAAAVTILAGCAAKQDVSRFEAEKPKTVCIAEHQAVKEGVVTSLQTGFAKHNVQTRVIPANYVMKHQAYQTDISTANTNGCDAIAFYVANWHWDLALYMAYANIWVTNVDQSKTIAQASYRTGGGLDKFIDANDKIIELVDSMFQQVEAKKQQESQKKAI</sequence>
<organism evidence="2 4">
    <name type="scientific">Pseudoalteromonas lipolytica</name>
    <dbReference type="NCBI Taxonomy" id="570156"/>
    <lineage>
        <taxon>Bacteria</taxon>
        <taxon>Pseudomonadati</taxon>
        <taxon>Pseudomonadota</taxon>
        <taxon>Gammaproteobacteria</taxon>
        <taxon>Alteromonadales</taxon>
        <taxon>Pseudoalteromonadaceae</taxon>
        <taxon>Pseudoalteromonas</taxon>
    </lineage>
</organism>
<keyword evidence="3" id="KW-0449">Lipoprotein</keyword>
<keyword evidence="1" id="KW-0732">Signal</keyword>
<dbReference type="OrthoDB" id="1436842at2"/>